<feature type="chain" id="PRO_5044692399" evidence="1">
    <location>
        <begin position="20"/>
        <end position="1141"/>
    </location>
</feature>
<dbReference type="Proteomes" id="UP000186698">
    <property type="component" value="Chromosome 7L"/>
</dbReference>
<dbReference type="InterPro" id="IPR003886">
    <property type="entry name" value="NIDO_dom"/>
</dbReference>
<sequence>MNLSTIFVLLLLGTTVSETTYTDSEITTEAGSGTTVSETTYTDSEITTEAGSGTTVSETTYTDSEITTEAGSGTTVSETTYTDSEITTEAGSGMPIAESTIQPTKKSQVIYRNALLYPYGPGLDFVNLKSDDGASGSIQLSMNISLFGKSFSSLYVDNNGLLSFSAPIYEYTPRNLPAAIGNPFLAPFWADVYNIQGDIYYRQSTDAALLSQTTTDIRRYFHIMNFSAQWVFVATWHKVGYYGSTSGKVNTFQAVLTTDGNHTFVMFNYGDIQWTTGTASGGSSATGLGGTAALAGLNSGNTTGCYVIPGSLSPSIINVSSTSNVGFSGRWAFQVNDLIPDVPNGTIGTTVSATLYTESEITTETHTGTTIPETAFTESHLTTEISTDTITAETMFTETQTGTTVSATLYTESEITTETHTGTTIPETAFTESHLTTEISTDTITAETMFTETQTGTTVSATLYTESEITTETHTGTTIPETAFTESHLTTEISTDTITAETMFTETQTGTTVSATLYTESEITTETHTGTTIPETAFTESHLTTEISTDTITAETMFTETQTGTTVSVTVFTESEIATKTHTGTTIPETAFTESHLTTEISTDTITAETMITETQTGTTVSETVYANNEITTATGSAQSTIQPTTEKSQVIYRNALLYPYGPGLDFVNLKSNDGASGSIQLSMNISLFGKSFSSLYVDKNGLLSFSARINDYTPRNLPTAIGNPFLAPFWADVNKVQGDIYYRQSTDAALLSQTTTDIRRYFHIMNFSALWVFVATWHKVGYYGSTSGKVNTFQAVLTTDGNHTFVLFNYGDIQWTTGTASGGSSATGLGGTAALAGLNSGNTTGCYVIPVSLSPSIINVSSTTNVGFSGRWAFQVNDLIPNVLNGTIALLYPYGYAIDTVTEGLDDRTPYSLNLSTAIPIFGTYYSSLYVNYNGLISFNTPVGLLTPQNLPVFNVAFLAPFWTPVSDYVGGYIFFRLSRDAELVSRATSDIRNYFNTTDFSAQWVLVVTWSRTENITNTVNTFQTILSTDGNVTYLLFNYADINWTTGTDTGGATDIGLKGMSVLAGINSGENTGFYKLPGSFSSGVSSLSSTSNVNFTGCWSFKVDKLFVEVPNGIPGRNIFFLISGFSVLLSGDDCW</sequence>
<keyword evidence="1" id="KW-0732">Signal</keyword>
<dbReference type="SMART" id="SM00539">
    <property type="entry name" value="NIDO"/>
    <property type="match status" value="3"/>
</dbReference>
<name>A0A8J1L9M7_XENLA</name>
<dbReference type="RefSeq" id="XP_041425684.1">
    <property type="nucleotide sequence ID" value="XM_041569750.1"/>
</dbReference>
<evidence type="ECO:0000259" key="2">
    <source>
        <dbReference type="PROSITE" id="PS51220"/>
    </source>
</evidence>
<dbReference type="GeneID" id="108695967"/>
<evidence type="ECO:0000256" key="1">
    <source>
        <dbReference type="SAM" id="SignalP"/>
    </source>
</evidence>
<keyword evidence="3" id="KW-1185">Reference proteome</keyword>
<feature type="signal peptide" evidence="1">
    <location>
        <begin position="1"/>
        <end position="19"/>
    </location>
</feature>
<dbReference type="InterPro" id="IPR051495">
    <property type="entry name" value="Epithelial_Barrier/Signaling"/>
</dbReference>
<reference evidence="4 5" key="1">
    <citation type="submission" date="2025-04" db="UniProtKB">
        <authorList>
            <consortium name="RefSeq"/>
        </authorList>
    </citation>
    <scope>IDENTIFICATION</scope>
    <source>
        <strain evidence="4 5">J_2021</strain>
        <tissue evidence="4 5">Erythrocytes</tissue>
    </source>
</reference>
<dbReference type="AlphaFoldDB" id="A0A8J1L9M7"/>
<protein>
    <submittedName>
        <fullName evidence="4 5">Mucin-4-like isoform X1</fullName>
    </submittedName>
</protein>
<accession>A0A8J1L9M7</accession>
<dbReference type="GO" id="GO:0007160">
    <property type="term" value="P:cell-matrix adhesion"/>
    <property type="evidence" value="ECO:0007669"/>
    <property type="project" value="InterPro"/>
</dbReference>
<organism evidence="3 5">
    <name type="scientific">Xenopus laevis</name>
    <name type="common">African clawed frog</name>
    <dbReference type="NCBI Taxonomy" id="8355"/>
    <lineage>
        <taxon>Eukaryota</taxon>
        <taxon>Metazoa</taxon>
        <taxon>Chordata</taxon>
        <taxon>Craniata</taxon>
        <taxon>Vertebrata</taxon>
        <taxon>Euteleostomi</taxon>
        <taxon>Amphibia</taxon>
        <taxon>Batrachia</taxon>
        <taxon>Anura</taxon>
        <taxon>Pipoidea</taxon>
        <taxon>Pipidae</taxon>
        <taxon>Xenopodinae</taxon>
        <taxon>Xenopus</taxon>
        <taxon>Xenopus</taxon>
    </lineage>
</organism>
<dbReference type="RefSeq" id="XP_041425683.1">
    <property type="nucleotide sequence ID" value="XM_041569749.1"/>
</dbReference>
<feature type="domain" description="NIDO" evidence="2">
    <location>
        <begin position="729"/>
        <end position="880"/>
    </location>
</feature>
<dbReference type="GO" id="GO:0005615">
    <property type="term" value="C:extracellular space"/>
    <property type="evidence" value="ECO:0000318"/>
    <property type="project" value="GO_Central"/>
</dbReference>
<feature type="domain" description="NIDO" evidence="2">
    <location>
        <begin position="187"/>
        <end position="338"/>
    </location>
</feature>
<dbReference type="Pfam" id="PF06119">
    <property type="entry name" value="NIDO"/>
    <property type="match status" value="3"/>
</dbReference>
<dbReference type="OrthoDB" id="9909354at2759"/>
<evidence type="ECO:0000313" key="3">
    <source>
        <dbReference type="Proteomes" id="UP000186698"/>
    </source>
</evidence>
<dbReference type="KEGG" id="xla:108695967"/>
<evidence type="ECO:0000313" key="5">
    <source>
        <dbReference type="RefSeq" id="XP_041425684.1"/>
    </source>
</evidence>
<dbReference type="PANTHER" id="PTHR13802">
    <property type="entry name" value="MUCIN 4-RELATED"/>
    <property type="match status" value="1"/>
</dbReference>
<evidence type="ECO:0000313" key="4">
    <source>
        <dbReference type="RefSeq" id="XP_041425683.1"/>
    </source>
</evidence>
<dbReference type="PROSITE" id="PS51220">
    <property type="entry name" value="NIDO"/>
    <property type="match status" value="3"/>
</dbReference>
<proteinExistence type="predicted"/>
<dbReference type="PANTHER" id="PTHR13802:SF59">
    <property type="entry name" value="SUSHI DOMAIN-CONTAINING PROTEIN 2"/>
    <property type="match status" value="1"/>
</dbReference>
<feature type="domain" description="NIDO" evidence="2">
    <location>
        <begin position="958"/>
        <end position="1111"/>
    </location>
</feature>
<gene>
    <name evidence="4 5" type="primary">LOC108695967</name>
</gene>